<dbReference type="Proteomes" id="UP000704762">
    <property type="component" value="Unassembled WGS sequence"/>
</dbReference>
<feature type="domain" description="M23ase beta-sheet core" evidence="2">
    <location>
        <begin position="205"/>
        <end position="297"/>
    </location>
</feature>
<feature type="compositionally biased region" description="Basic and acidic residues" evidence="1">
    <location>
        <begin position="81"/>
        <end position="98"/>
    </location>
</feature>
<reference evidence="3 4" key="1">
    <citation type="submission" date="2021-01" db="EMBL/GenBank/DDBJ databases">
        <title>Sequencing the genomes of 1000 actinobacteria strains.</title>
        <authorList>
            <person name="Klenk H.-P."/>
        </authorList>
    </citation>
    <scope>NUCLEOTIDE SEQUENCE [LARGE SCALE GENOMIC DNA]</scope>
    <source>
        <strain evidence="3 4">DSM 18662</strain>
    </source>
</reference>
<dbReference type="Gene3D" id="2.70.70.10">
    <property type="entry name" value="Glucose Permease (Domain IIA)"/>
    <property type="match status" value="1"/>
</dbReference>
<gene>
    <name evidence="3" type="ORF">JOE57_002578</name>
</gene>
<name>A0ABS2RMC4_9ACTN</name>
<sequence>MLRSFSGRSQPRRALIEDVAPSTRAWDRKGWLQHGIAALAVSALGLGVAGSLVLTGNAQHTAEAVAVQKTVAPGVAQPSAFERRDTGADTSRGVDRPALDSATVAEQAQKRAIELNKATAKTSKAAQQRALAARAKELRSEQAAAKKNAAKLAQRAPSTSRSRAGQNGTAAATRPANATGGASLPITSGYSVAARFGQVGAWARYHTGFDFATPVGTPVHAPASGVVTNAGPGSASGWAGTYITIRHSDGTSTLYAHLSSVSVSVGQSVSGGQLIGHVGMTGRTFGPHLHFEVYPAGVTPGDVYRAINPEPWLRSRGLNP</sequence>
<dbReference type="Pfam" id="PF01551">
    <property type="entry name" value="Peptidase_M23"/>
    <property type="match status" value="1"/>
</dbReference>
<dbReference type="InterPro" id="IPR011055">
    <property type="entry name" value="Dup_hybrid_motif"/>
</dbReference>
<keyword evidence="3" id="KW-0378">Hydrolase</keyword>
<dbReference type="GO" id="GO:0016787">
    <property type="term" value="F:hydrolase activity"/>
    <property type="evidence" value="ECO:0007669"/>
    <property type="project" value="UniProtKB-KW"/>
</dbReference>
<feature type="compositionally biased region" description="Polar residues" evidence="1">
    <location>
        <begin position="157"/>
        <end position="170"/>
    </location>
</feature>
<keyword evidence="4" id="KW-1185">Reference proteome</keyword>
<feature type="region of interest" description="Disordered" evidence="1">
    <location>
        <begin position="126"/>
        <end position="183"/>
    </location>
</feature>
<feature type="region of interest" description="Disordered" evidence="1">
    <location>
        <begin position="77"/>
        <end position="99"/>
    </location>
</feature>
<dbReference type="CDD" id="cd12797">
    <property type="entry name" value="M23_peptidase"/>
    <property type="match status" value="1"/>
</dbReference>
<evidence type="ECO:0000256" key="1">
    <source>
        <dbReference type="SAM" id="MobiDB-lite"/>
    </source>
</evidence>
<dbReference type="EMBL" id="JAFBCF010000001">
    <property type="protein sequence ID" value="MBM7799657.1"/>
    <property type="molecule type" value="Genomic_DNA"/>
</dbReference>
<accession>A0ABS2RMC4</accession>
<protein>
    <submittedName>
        <fullName evidence="3">Murein DD-endopeptidase MepM/ murein hydrolase activator NlpD</fullName>
    </submittedName>
</protein>
<dbReference type="InterPro" id="IPR016047">
    <property type="entry name" value="M23ase_b-sheet_dom"/>
</dbReference>
<dbReference type="InterPro" id="IPR050570">
    <property type="entry name" value="Cell_wall_metabolism_enzyme"/>
</dbReference>
<feature type="compositionally biased region" description="Low complexity" evidence="1">
    <location>
        <begin position="141"/>
        <end position="156"/>
    </location>
</feature>
<dbReference type="PANTHER" id="PTHR21666">
    <property type="entry name" value="PEPTIDASE-RELATED"/>
    <property type="match status" value="1"/>
</dbReference>
<evidence type="ECO:0000313" key="4">
    <source>
        <dbReference type="Proteomes" id="UP000704762"/>
    </source>
</evidence>
<dbReference type="RefSeq" id="WP_204918556.1">
    <property type="nucleotide sequence ID" value="NZ_BAAAQP010000003.1"/>
</dbReference>
<dbReference type="PANTHER" id="PTHR21666:SF270">
    <property type="entry name" value="MUREIN HYDROLASE ACTIVATOR ENVC"/>
    <property type="match status" value="1"/>
</dbReference>
<evidence type="ECO:0000313" key="3">
    <source>
        <dbReference type="EMBL" id="MBM7799657.1"/>
    </source>
</evidence>
<proteinExistence type="predicted"/>
<evidence type="ECO:0000259" key="2">
    <source>
        <dbReference type="Pfam" id="PF01551"/>
    </source>
</evidence>
<comment type="caution">
    <text evidence="3">The sequence shown here is derived from an EMBL/GenBank/DDBJ whole genome shotgun (WGS) entry which is preliminary data.</text>
</comment>
<organism evidence="3 4">
    <name type="scientific">Microlunatus panaciterrae</name>
    <dbReference type="NCBI Taxonomy" id="400768"/>
    <lineage>
        <taxon>Bacteria</taxon>
        <taxon>Bacillati</taxon>
        <taxon>Actinomycetota</taxon>
        <taxon>Actinomycetes</taxon>
        <taxon>Propionibacteriales</taxon>
        <taxon>Propionibacteriaceae</taxon>
        <taxon>Microlunatus</taxon>
    </lineage>
</organism>
<dbReference type="SUPFAM" id="SSF51261">
    <property type="entry name" value="Duplicated hybrid motif"/>
    <property type="match status" value="1"/>
</dbReference>